<organism evidence="2 3">
    <name type="scientific">Volvox reticuliferus</name>
    <dbReference type="NCBI Taxonomy" id="1737510"/>
    <lineage>
        <taxon>Eukaryota</taxon>
        <taxon>Viridiplantae</taxon>
        <taxon>Chlorophyta</taxon>
        <taxon>core chlorophytes</taxon>
        <taxon>Chlorophyceae</taxon>
        <taxon>CS clade</taxon>
        <taxon>Chlamydomonadales</taxon>
        <taxon>Volvocaceae</taxon>
        <taxon>Volvox</taxon>
    </lineage>
</organism>
<feature type="non-terminal residue" evidence="2">
    <location>
        <position position="1"/>
    </location>
</feature>
<reference evidence="2" key="1">
    <citation type="journal article" date="2021" name="Proc. Natl. Acad. Sci. U.S.A.">
        <title>Three genomes in the algal genus Volvox reveal the fate of a haploid sex-determining region after a transition to homothallism.</title>
        <authorList>
            <person name="Yamamoto K."/>
            <person name="Hamaji T."/>
            <person name="Kawai-Toyooka H."/>
            <person name="Matsuzaki R."/>
            <person name="Takahashi F."/>
            <person name="Nishimura Y."/>
            <person name="Kawachi M."/>
            <person name="Noguchi H."/>
            <person name="Minakuchi Y."/>
            <person name="Umen J.G."/>
            <person name="Toyoda A."/>
            <person name="Nozaki H."/>
        </authorList>
    </citation>
    <scope>NUCLEOTIDE SEQUENCE</scope>
    <source>
        <strain evidence="2">NIES-3785</strain>
    </source>
</reference>
<gene>
    <name evidence="2" type="ORF">Vretimale_12302</name>
</gene>
<name>A0A8J4GJU2_9CHLO</name>
<evidence type="ECO:0000313" key="2">
    <source>
        <dbReference type="EMBL" id="GIM08219.1"/>
    </source>
</evidence>
<comment type="caution">
    <text evidence="2">The sequence shown here is derived from an EMBL/GenBank/DDBJ whole genome shotgun (WGS) entry which is preliminary data.</text>
</comment>
<protein>
    <submittedName>
        <fullName evidence="2">Uncharacterized protein</fullName>
    </submittedName>
</protein>
<proteinExistence type="predicted"/>
<sequence>MRLQARCRPGTPPLNARCGEFVIPSAVAEEMRDVVLLDVPTTALEVAVRHVSVYRKTPMHTTDYLIWVEPRTADKDHALGPHTTGNLSSGSISIVPGSYQ</sequence>
<feature type="compositionally biased region" description="Polar residues" evidence="1">
    <location>
        <begin position="83"/>
        <end position="92"/>
    </location>
</feature>
<dbReference type="Proteomes" id="UP000722791">
    <property type="component" value="Unassembled WGS sequence"/>
</dbReference>
<accession>A0A8J4GJU2</accession>
<dbReference type="AlphaFoldDB" id="A0A8J4GJU2"/>
<dbReference type="EMBL" id="BNCQ01000027">
    <property type="protein sequence ID" value="GIM08219.1"/>
    <property type="molecule type" value="Genomic_DNA"/>
</dbReference>
<evidence type="ECO:0000256" key="1">
    <source>
        <dbReference type="SAM" id="MobiDB-lite"/>
    </source>
</evidence>
<feature type="region of interest" description="Disordered" evidence="1">
    <location>
        <begin position="75"/>
        <end position="100"/>
    </location>
</feature>
<evidence type="ECO:0000313" key="3">
    <source>
        <dbReference type="Proteomes" id="UP000722791"/>
    </source>
</evidence>